<proteinExistence type="predicted"/>
<evidence type="ECO:0000313" key="3">
    <source>
        <dbReference type="Proteomes" id="UP000239322"/>
    </source>
</evidence>
<dbReference type="AlphaFoldDB" id="A0A2S9Q0H4"/>
<keyword evidence="3" id="KW-1185">Reference proteome</keyword>
<evidence type="ECO:0008006" key="4">
    <source>
        <dbReference type="Google" id="ProtNLM"/>
    </source>
</evidence>
<protein>
    <recommendedName>
        <fullName evidence="4">Protein phosphatase 2C-like protein</fullName>
    </recommendedName>
</protein>
<organism evidence="2 3">
    <name type="scientific">Streptomyces solincola</name>
    <dbReference type="NCBI Taxonomy" id="2100817"/>
    <lineage>
        <taxon>Bacteria</taxon>
        <taxon>Bacillati</taxon>
        <taxon>Actinomycetota</taxon>
        <taxon>Actinomycetes</taxon>
        <taxon>Kitasatosporales</taxon>
        <taxon>Streptomycetaceae</taxon>
        <taxon>Streptomyces</taxon>
    </lineage>
</organism>
<reference evidence="2 3" key="1">
    <citation type="submission" date="2018-03" db="EMBL/GenBank/DDBJ databases">
        <title>Novel Streptomyces sp. from soil.</title>
        <authorList>
            <person name="Tan G.Y.A."/>
            <person name="Lee Z.Y."/>
        </authorList>
    </citation>
    <scope>NUCLEOTIDE SEQUENCE [LARGE SCALE GENOMIC DNA]</scope>
    <source>
        <strain evidence="2 3">ST5x</strain>
    </source>
</reference>
<dbReference type="OrthoDB" id="3190646at2"/>
<sequence>MHAEIASAPAAPERPNEDWVSVAGPADGQGGALVLLDGVTPPLDDDGCAHSVPWFVTRLGGALTELSTSRRDLTLAEVLAESIRRTADAHRSTCDLSHVRTPQATVVVARWDAVELEYLVLADSVLLLRAPGGAVRAVLDDRLARLPASSLVSHAVVDSTVRNREGGFFTAAADPSVAARAVTGSVPRSEVAALAALSDGASRWTELFAAGDWADCLEVLRTEGPRSLIARVRALEQSPPLPVRGKTHDDATAAYVQW</sequence>
<evidence type="ECO:0000313" key="2">
    <source>
        <dbReference type="EMBL" id="PRH80179.1"/>
    </source>
</evidence>
<feature type="region of interest" description="Disordered" evidence="1">
    <location>
        <begin position="1"/>
        <end position="23"/>
    </location>
</feature>
<accession>A0A2S9Q0H4</accession>
<comment type="caution">
    <text evidence="2">The sequence shown here is derived from an EMBL/GenBank/DDBJ whole genome shotgun (WGS) entry which is preliminary data.</text>
</comment>
<evidence type="ECO:0000256" key="1">
    <source>
        <dbReference type="SAM" id="MobiDB-lite"/>
    </source>
</evidence>
<name>A0A2S9Q0H4_9ACTN</name>
<dbReference type="EMBL" id="PVLV01000074">
    <property type="protein sequence ID" value="PRH80179.1"/>
    <property type="molecule type" value="Genomic_DNA"/>
</dbReference>
<dbReference type="RefSeq" id="WP_105867716.1">
    <property type="nucleotide sequence ID" value="NZ_PVLV01000074.1"/>
</dbReference>
<gene>
    <name evidence="2" type="ORF">C6N75_05555</name>
</gene>
<dbReference type="Proteomes" id="UP000239322">
    <property type="component" value="Unassembled WGS sequence"/>
</dbReference>